<evidence type="ECO:0000313" key="14">
    <source>
        <dbReference type="EMBL" id="QEN09391.1"/>
    </source>
</evidence>
<comment type="similarity">
    <text evidence="7 11">Belongs to the phenylacetyl-CoA ligase family.</text>
</comment>
<dbReference type="Pfam" id="PF14535">
    <property type="entry name" value="AMP-binding_C_2"/>
    <property type="match status" value="1"/>
</dbReference>
<comment type="catalytic activity">
    <reaction evidence="11">
        <text>2-phenylacetate + ATP + CoA = phenylacetyl-CoA + AMP + diphosphate</text>
        <dbReference type="Rhea" id="RHEA:20956"/>
        <dbReference type="ChEBI" id="CHEBI:18401"/>
        <dbReference type="ChEBI" id="CHEBI:30616"/>
        <dbReference type="ChEBI" id="CHEBI:33019"/>
        <dbReference type="ChEBI" id="CHEBI:57287"/>
        <dbReference type="ChEBI" id="CHEBI:57390"/>
        <dbReference type="ChEBI" id="CHEBI:456215"/>
        <dbReference type="EC" id="6.2.1.30"/>
    </reaction>
</comment>
<dbReference type="FunFam" id="3.40.50.12780:FF:000016">
    <property type="entry name" value="Phenylacetate-coenzyme A ligase"/>
    <property type="match status" value="1"/>
</dbReference>
<dbReference type="OrthoDB" id="580775at2"/>
<reference evidence="14 15" key="1">
    <citation type="submission" date="2019-02" db="EMBL/GenBank/DDBJ databases">
        <title>Complete Genome Sequence and Methylome Analysis of free living Spirochaetas.</title>
        <authorList>
            <person name="Fomenkov A."/>
            <person name="Dubinina G."/>
            <person name="Leshcheva N."/>
            <person name="Mikheeva N."/>
            <person name="Grabovich M."/>
            <person name="Vincze T."/>
            <person name="Roberts R.J."/>
        </authorList>
    </citation>
    <scope>NUCLEOTIDE SEQUENCE [LARGE SCALE GENOMIC DNA]</scope>
    <source>
        <strain evidence="14 15">K2</strain>
    </source>
</reference>
<accession>A0A5C1QP01</accession>
<dbReference type="KEGG" id="ock:EXM22_15915"/>
<organism evidence="14 15">
    <name type="scientific">Oceanispirochaeta crateris</name>
    <dbReference type="NCBI Taxonomy" id="2518645"/>
    <lineage>
        <taxon>Bacteria</taxon>
        <taxon>Pseudomonadati</taxon>
        <taxon>Spirochaetota</taxon>
        <taxon>Spirochaetia</taxon>
        <taxon>Spirochaetales</taxon>
        <taxon>Spirochaetaceae</taxon>
        <taxon>Oceanispirochaeta</taxon>
    </lineage>
</organism>
<dbReference type="InterPro" id="IPR000873">
    <property type="entry name" value="AMP-dep_synth/lig_dom"/>
</dbReference>
<keyword evidence="15" id="KW-1185">Reference proteome</keyword>
<dbReference type="InterPro" id="IPR051414">
    <property type="entry name" value="Adenylate-forming_Reductase"/>
</dbReference>
<dbReference type="EMBL" id="CP036150">
    <property type="protein sequence ID" value="QEN09391.1"/>
    <property type="molecule type" value="Genomic_DNA"/>
</dbReference>
<keyword evidence="4 11" id="KW-0436">Ligase</keyword>
<dbReference type="PIRSF" id="PIRSF006444">
    <property type="entry name" value="PaaK"/>
    <property type="match status" value="1"/>
</dbReference>
<evidence type="ECO:0000256" key="5">
    <source>
        <dbReference type="ARBA" id="ARBA00022741"/>
    </source>
</evidence>
<evidence type="ECO:0000313" key="15">
    <source>
        <dbReference type="Proteomes" id="UP000324209"/>
    </source>
</evidence>
<dbReference type="InterPro" id="IPR045851">
    <property type="entry name" value="AMP-bd_C_sf"/>
</dbReference>
<dbReference type="GO" id="GO:0000166">
    <property type="term" value="F:nucleotide binding"/>
    <property type="evidence" value="ECO:0007669"/>
    <property type="project" value="UniProtKB-KW"/>
</dbReference>
<name>A0A5C1QP01_9SPIO</name>
<dbReference type="UniPathway" id="UPA00930"/>
<dbReference type="InterPro" id="IPR011880">
    <property type="entry name" value="PA_CoA_ligase"/>
</dbReference>
<gene>
    <name evidence="14" type="ORF">EXM22_15915</name>
</gene>
<keyword evidence="5 11" id="KW-0547">Nucleotide-binding</keyword>
<feature type="domain" description="AMP-dependent ligase C-terminal" evidence="13">
    <location>
        <begin position="338"/>
        <end position="434"/>
    </location>
</feature>
<evidence type="ECO:0000256" key="2">
    <source>
        <dbReference type="ARBA" id="ARBA00022450"/>
    </source>
</evidence>
<dbReference type="GO" id="GO:0010124">
    <property type="term" value="P:phenylacetate catabolic process"/>
    <property type="evidence" value="ECO:0007669"/>
    <property type="project" value="UniProtKB-UniRule"/>
</dbReference>
<sequence length="437" mass="49664">MIQNLYEDEEVERLDRDALKALQLLRLKKTITTALITPFYKERLMAVGIQSAEDIRTLEDIRKIPYTTKDDLREAYPYGLLAVDRDEIVRMHASSGTTGTPTVIYHTQKDLDNWTNMTVRSLKATGCHKGDVFQNMMTYGLFTGGIGLHYGAEKLGMLVIPASSGNTRRQFQLMKDFQTSTIHATPSYMLHLYSRMEEMGYSLSDFNLKRALIGAEPHSEEIRQKIEELFHIDAYNSYGLSEMNGPSVAFECTEKKGMHIWEDAYLVETIDRNSLEPVEDGVEGELVLTILIRTGTPILRYRTKDLTTVIPEACSCGRTSRRITRIKGRTDDMLIINGVNVFPSQIEEVIMKMPEIGTNYLIKVSKKGTLDQLTIQTEVGGDMFTDNAQDLHDLRRRIVEELQATITIKALVELHEPGFLPVQQGKAIRVIDERNVY</sequence>
<dbReference type="PANTHER" id="PTHR43439">
    <property type="entry name" value="PHENYLACETATE-COENZYME A LIGASE"/>
    <property type="match status" value="1"/>
</dbReference>
<dbReference type="Pfam" id="PF00501">
    <property type="entry name" value="AMP-binding"/>
    <property type="match status" value="1"/>
</dbReference>
<evidence type="ECO:0000256" key="8">
    <source>
        <dbReference type="ARBA" id="ARBA00066629"/>
    </source>
</evidence>
<protein>
    <recommendedName>
        <fullName evidence="9 11">Phenylacetate-coenzyme A ligase</fullName>
        <ecNumber evidence="8 11">6.2.1.30</ecNumber>
    </recommendedName>
    <alternativeName>
        <fullName evidence="10 11">Phenylacetyl-CoA ligase</fullName>
    </alternativeName>
</protein>
<evidence type="ECO:0000256" key="4">
    <source>
        <dbReference type="ARBA" id="ARBA00022598"/>
    </source>
</evidence>
<dbReference type="CDD" id="cd05913">
    <property type="entry name" value="PaaK"/>
    <property type="match status" value="1"/>
</dbReference>
<dbReference type="InterPro" id="IPR028154">
    <property type="entry name" value="AMP-dep_Lig_C"/>
</dbReference>
<dbReference type="InterPro" id="IPR042099">
    <property type="entry name" value="ANL_N_sf"/>
</dbReference>
<evidence type="ECO:0000256" key="10">
    <source>
        <dbReference type="ARBA" id="ARBA00075111"/>
    </source>
</evidence>
<proteinExistence type="inferred from homology"/>
<evidence type="ECO:0000256" key="11">
    <source>
        <dbReference type="PIRNR" id="PIRNR006444"/>
    </source>
</evidence>
<dbReference type="AlphaFoldDB" id="A0A5C1QP01"/>
<dbReference type="Proteomes" id="UP000324209">
    <property type="component" value="Chromosome"/>
</dbReference>
<evidence type="ECO:0000256" key="6">
    <source>
        <dbReference type="ARBA" id="ARBA00060591"/>
    </source>
</evidence>
<dbReference type="GO" id="GO:0047475">
    <property type="term" value="F:phenylacetate-CoA ligase activity"/>
    <property type="evidence" value="ECO:0007669"/>
    <property type="project" value="UniProtKB-EC"/>
</dbReference>
<keyword evidence="2" id="KW-0596">Phosphopantetheine</keyword>
<evidence type="ECO:0000259" key="12">
    <source>
        <dbReference type="Pfam" id="PF00501"/>
    </source>
</evidence>
<evidence type="ECO:0000256" key="7">
    <source>
        <dbReference type="ARBA" id="ARBA00061566"/>
    </source>
</evidence>
<feature type="domain" description="AMP-dependent synthetase/ligase" evidence="12">
    <location>
        <begin position="82"/>
        <end position="288"/>
    </location>
</feature>
<evidence type="ECO:0000256" key="9">
    <source>
        <dbReference type="ARBA" id="ARBA00068695"/>
    </source>
</evidence>
<comment type="subunit">
    <text evidence="1">Monomer.</text>
</comment>
<comment type="function">
    <text evidence="11">Catalyzes the activation of phenylacetic acid (PA) to phenylacetyl-CoA (PA-CoA).</text>
</comment>
<evidence type="ECO:0000259" key="13">
    <source>
        <dbReference type="Pfam" id="PF14535"/>
    </source>
</evidence>
<evidence type="ECO:0000256" key="1">
    <source>
        <dbReference type="ARBA" id="ARBA00011245"/>
    </source>
</evidence>
<comment type="pathway">
    <text evidence="6 11">Aromatic compound metabolism; phenylacetate degradation.</text>
</comment>
<dbReference type="EC" id="6.2.1.30" evidence="8 11"/>
<dbReference type="Gene3D" id="3.40.50.12780">
    <property type="entry name" value="N-terminal domain of ligase-like"/>
    <property type="match status" value="1"/>
</dbReference>
<dbReference type="RefSeq" id="WP_149487466.1">
    <property type="nucleotide sequence ID" value="NZ_CP036150.1"/>
</dbReference>
<dbReference type="PANTHER" id="PTHR43439:SF2">
    <property type="entry name" value="ENZYME, PUTATIVE (JCVI)-RELATED"/>
    <property type="match status" value="1"/>
</dbReference>
<evidence type="ECO:0000256" key="3">
    <source>
        <dbReference type="ARBA" id="ARBA00022553"/>
    </source>
</evidence>
<dbReference type="Gene3D" id="3.30.300.30">
    <property type="match status" value="1"/>
</dbReference>
<keyword evidence="3" id="KW-0597">Phosphoprotein</keyword>
<dbReference type="SUPFAM" id="SSF56801">
    <property type="entry name" value="Acetyl-CoA synthetase-like"/>
    <property type="match status" value="1"/>
</dbReference>